<dbReference type="PROSITE" id="PS51724">
    <property type="entry name" value="SPOR"/>
    <property type="match status" value="1"/>
</dbReference>
<sequence length="154" mass="17751">MKKAKKNTMFQPLKAIIFLAMLLPFPSFAQTTPRGKVEVIKDSRIDTLIARRYATAKSGTGTTTGFSSNGYRVQIFSGSDRNQAFKAQAKFQDKYPDIRTYISYHEPNFKVRIGDFRTRLEAQKMLYELKPWFPLMFIISEKINPPKLDTDTPQ</sequence>
<evidence type="ECO:0000256" key="1">
    <source>
        <dbReference type="SAM" id="SignalP"/>
    </source>
</evidence>
<name>A0A9X1X6M8_9SPHI</name>
<dbReference type="Proteomes" id="UP001139450">
    <property type="component" value="Unassembled WGS sequence"/>
</dbReference>
<gene>
    <name evidence="3" type="ORF">MUY27_19350</name>
</gene>
<dbReference type="EMBL" id="JALJEJ010000014">
    <property type="protein sequence ID" value="MCJ8211883.1"/>
    <property type="molecule type" value="Genomic_DNA"/>
</dbReference>
<dbReference type="RefSeq" id="WP_245132914.1">
    <property type="nucleotide sequence ID" value="NZ_JALJEJ010000014.1"/>
</dbReference>
<evidence type="ECO:0000313" key="3">
    <source>
        <dbReference type="EMBL" id="MCJ8211883.1"/>
    </source>
</evidence>
<reference evidence="3" key="1">
    <citation type="submission" date="2022-04" db="EMBL/GenBank/DDBJ databases">
        <title>Mucilaginibacter sp. RS28 isolated from freshwater.</title>
        <authorList>
            <person name="Ko S.-R."/>
        </authorList>
    </citation>
    <scope>NUCLEOTIDE SEQUENCE</scope>
    <source>
        <strain evidence="3">RS28</strain>
    </source>
</reference>
<proteinExistence type="predicted"/>
<comment type="caution">
    <text evidence="3">The sequence shown here is derived from an EMBL/GenBank/DDBJ whole genome shotgun (WGS) entry which is preliminary data.</text>
</comment>
<dbReference type="Gene3D" id="3.30.70.1070">
    <property type="entry name" value="Sporulation related repeat"/>
    <property type="match status" value="1"/>
</dbReference>
<organism evidence="3 4">
    <name type="scientific">Mucilaginibacter straminoryzae</name>
    <dbReference type="NCBI Taxonomy" id="2932774"/>
    <lineage>
        <taxon>Bacteria</taxon>
        <taxon>Pseudomonadati</taxon>
        <taxon>Bacteroidota</taxon>
        <taxon>Sphingobacteriia</taxon>
        <taxon>Sphingobacteriales</taxon>
        <taxon>Sphingobacteriaceae</taxon>
        <taxon>Mucilaginibacter</taxon>
    </lineage>
</organism>
<evidence type="ECO:0000259" key="2">
    <source>
        <dbReference type="PROSITE" id="PS51724"/>
    </source>
</evidence>
<dbReference type="AlphaFoldDB" id="A0A9X1X6M8"/>
<protein>
    <submittedName>
        <fullName evidence="3">SPOR domain-containing protein</fullName>
    </submittedName>
</protein>
<feature type="chain" id="PRO_5040869932" evidence="1">
    <location>
        <begin position="30"/>
        <end position="154"/>
    </location>
</feature>
<keyword evidence="1" id="KW-0732">Signal</keyword>
<dbReference type="GO" id="GO:0042834">
    <property type="term" value="F:peptidoglycan binding"/>
    <property type="evidence" value="ECO:0007669"/>
    <property type="project" value="InterPro"/>
</dbReference>
<evidence type="ECO:0000313" key="4">
    <source>
        <dbReference type="Proteomes" id="UP001139450"/>
    </source>
</evidence>
<dbReference type="SUPFAM" id="SSF110997">
    <property type="entry name" value="Sporulation related repeat"/>
    <property type="match status" value="1"/>
</dbReference>
<dbReference type="Pfam" id="PF05036">
    <property type="entry name" value="SPOR"/>
    <property type="match status" value="1"/>
</dbReference>
<feature type="domain" description="SPOR" evidence="2">
    <location>
        <begin position="65"/>
        <end position="145"/>
    </location>
</feature>
<keyword evidence="4" id="KW-1185">Reference proteome</keyword>
<feature type="signal peptide" evidence="1">
    <location>
        <begin position="1"/>
        <end position="29"/>
    </location>
</feature>
<accession>A0A9X1X6M8</accession>
<dbReference type="InterPro" id="IPR007730">
    <property type="entry name" value="SPOR-like_dom"/>
</dbReference>
<dbReference type="InterPro" id="IPR036680">
    <property type="entry name" value="SPOR-like_sf"/>
</dbReference>